<evidence type="ECO:0000313" key="2">
    <source>
        <dbReference type="EMBL" id="SFB81953.1"/>
    </source>
</evidence>
<protein>
    <submittedName>
        <fullName evidence="2">Uncharacterized protein</fullName>
    </submittedName>
</protein>
<dbReference type="Proteomes" id="UP000240042">
    <property type="component" value="Unassembled WGS sequence"/>
</dbReference>
<keyword evidence="3" id="KW-1185">Reference proteome</keyword>
<dbReference type="EMBL" id="FOKY01000007">
    <property type="protein sequence ID" value="SFB81953.1"/>
    <property type="molecule type" value="Genomic_DNA"/>
</dbReference>
<dbReference type="STRING" id="34097.SAMN02745150_00933"/>
<organism evidence="2 3">
    <name type="scientific">Brevinema andersonii</name>
    <dbReference type="NCBI Taxonomy" id="34097"/>
    <lineage>
        <taxon>Bacteria</taxon>
        <taxon>Pseudomonadati</taxon>
        <taxon>Spirochaetota</taxon>
        <taxon>Spirochaetia</taxon>
        <taxon>Brevinematales</taxon>
        <taxon>Brevinemataceae</taxon>
        <taxon>Brevinema</taxon>
    </lineage>
</organism>
<evidence type="ECO:0000313" key="3">
    <source>
        <dbReference type="Proteomes" id="UP000240042"/>
    </source>
</evidence>
<sequence>MRKKLLLVVVFLILVLLGVQFITQSYIVSWERQFHFSRKALKKANIIAQNIKTSTSDIYQFTNAAYLGEIFANQRIIVPDIISNKIQRIRLTDSSGKIILSTDGISDAGNIMTPHILELARSIKTNFIFFLPNRDVLVALGFYENPYTLNSVDKGYIMFEFPATIMFHGLDISRYFVKRKKMDSWLIITDNSRVSYEQVMAVDPNNSTGPVTGFKLNMPFLGSIVYFVGNDFYIPPVLSTLFIFLLVFLLWKLFYEKKSLNNDSSQDSDISQLIKDINNGNTYPQEVAFQMIDNGTKFGNVHFDESEFEKSEKNDILYHDVENEFTIPNEIAENDSLDISIPEPSESVDVLEEYLASESQFLKQENTDLPDFKDDSETVFNISDFTMPVDTENQNNLLTPIQRFSNHLQKVGKEFDISHQALASLSDGLCIFQNAVDFGKEFIIAQTDPVFQDFLSQGKALIISGALENSEYIHSLFSDSILGDISEIFIIPILDSQSQVEGIAVLAREKNLPPLTLEQKLRLFKI</sequence>
<dbReference type="RefSeq" id="WP_143280417.1">
    <property type="nucleotide sequence ID" value="NZ_FOKY01000007.1"/>
</dbReference>
<dbReference type="AlphaFoldDB" id="A0A1I1EAG6"/>
<name>A0A1I1EAG6_BREAD</name>
<accession>A0A1I1EAG6</accession>
<keyword evidence="1" id="KW-1133">Transmembrane helix</keyword>
<gene>
    <name evidence="2" type="ORF">SAMN02745150_00933</name>
</gene>
<keyword evidence="1" id="KW-0472">Membrane</keyword>
<keyword evidence="1" id="KW-0812">Transmembrane</keyword>
<feature type="transmembrane region" description="Helical" evidence="1">
    <location>
        <begin position="232"/>
        <end position="251"/>
    </location>
</feature>
<reference evidence="3" key="1">
    <citation type="submission" date="2016-10" db="EMBL/GenBank/DDBJ databases">
        <authorList>
            <person name="Varghese N."/>
            <person name="Submissions S."/>
        </authorList>
    </citation>
    <scope>NUCLEOTIDE SEQUENCE [LARGE SCALE GENOMIC DNA]</scope>
    <source>
        <strain evidence="3">ATCC 43811</strain>
    </source>
</reference>
<evidence type="ECO:0000256" key="1">
    <source>
        <dbReference type="SAM" id="Phobius"/>
    </source>
</evidence>
<proteinExistence type="predicted"/>